<dbReference type="InterPro" id="IPR010730">
    <property type="entry name" value="HET"/>
</dbReference>
<dbReference type="Pfam" id="PF06985">
    <property type="entry name" value="HET"/>
    <property type="match status" value="1"/>
</dbReference>
<protein>
    <submittedName>
        <fullName evidence="3">Alkyl hydroperoxide reductase thiol specific antioxidant mal allergen</fullName>
    </submittedName>
</protein>
<feature type="compositionally biased region" description="Basic and acidic residues" evidence="1">
    <location>
        <begin position="684"/>
        <end position="698"/>
    </location>
</feature>
<evidence type="ECO:0000256" key="1">
    <source>
        <dbReference type="SAM" id="MobiDB-lite"/>
    </source>
</evidence>
<keyword evidence="4" id="KW-1185">Reference proteome</keyword>
<evidence type="ECO:0000313" key="4">
    <source>
        <dbReference type="Proteomes" id="UP000434172"/>
    </source>
</evidence>
<evidence type="ECO:0000259" key="2">
    <source>
        <dbReference type="Pfam" id="PF06985"/>
    </source>
</evidence>
<feature type="region of interest" description="Disordered" evidence="1">
    <location>
        <begin position="648"/>
        <end position="698"/>
    </location>
</feature>
<dbReference type="Proteomes" id="UP000434172">
    <property type="component" value="Unassembled WGS sequence"/>
</dbReference>
<dbReference type="PANTHER" id="PTHR33112:SF10">
    <property type="entry name" value="TOL"/>
    <property type="match status" value="1"/>
</dbReference>
<accession>A0A8H3WJI6</accession>
<sequence>MCDVLSITCSCLMSDILFPTSENIIIVSTVPVLLPDYLANVLCIMDACQTCSVFFHISVSPHTDIAQYERDFTFDERREIEESAQSCRLCRHILSGLGGHSWPEDYDQDSDHIPDSYDERLSIMTWVHSSQFKVDENRISSLTWQVMENGMRMGWRPTTHCSVWVDQSGFALDDSVETESKNTPFSGDFADWPPDINHSPVEIIRITQKLLSNCLENHEYCGLSVTQQFEAGELPSRVISIQDDGGVLSAKLVETKGLKGTYCALSHCWGAEDNHPPKTTRENIKHHLASIPWRYLPSTFRDALNLVSALGLQYIWIDSLCIIQDDKRDWEHEAVRMSSVYRKAFLVIAAVNSKDSTEGLVGPQLPLPIFRCPITVHNGPDQSIQQANMLPIPGGSVPSVEGPLQERAWAFQEWYLGRRIVFFTSKGVKWKCNEVELDTRGNFRDLGLYETSSWLHCLTYYSEKKLTVPSDRIIALHGIAEKLKEDRDDSFAAELGIWEHGLAEQLLWKHDGVPQHDFPGLPSWCWAATGGGKDWVTRNNSSHTMQNVSLGNSGSLDASGMLIKVTTPSSCLWECCLAEFSDVAAHEFCMRPAHCGEADNAERFLMLGDGGTRILGVGVFDDCEHTPECFCFVLTFVERDESDPFNYISESGSSGSEIAFPPRAGNQNSEFEKGDVGGGEGDSSEVHSTDSSDSAYPREDEHVCVDLSEVIKSSGVYWSLLLQPVDDTLTKFRRVGMALIWPRGLKEIDSDVKTFEIV</sequence>
<evidence type="ECO:0000313" key="3">
    <source>
        <dbReference type="EMBL" id="KAF0329836.1"/>
    </source>
</evidence>
<gene>
    <name evidence="3" type="ORF">GQ607_003009</name>
</gene>
<comment type="caution">
    <text evidence="3">The sequence shown here is derived from an EMBL/GenBank/DDBJ whole genome shotgun (WGS) entry which is preliminary data.</text>
</comment>
<dbReference type="OrthoDB" id="3486565at2759"/>
<dbReference type="AlphaFoldDB" id="A0A8H3WJI6"/>
<feature type="domain" description="Heterokaryon incompatibility" evidence="2">
    <location>
        <begin position="262"/>
        <end position="413"/>
    </location>
</feature>
<dbReference type="PANTHER" id="PTHR33112">
    <property type="entry name" value="DOMAIN PROTEIN, PUTATIVE-RELATED"/>
    <property type="match status" value="1"/>
</dbReference>
<proteinExistence type="predicted"/>
<reference evidence="3 4" key="1">
    <citation type="submission" date="2019-12" db="EMBL/GenBank/DDBJ databases">
        <title>A genome sequence resource for the geographically widespread anthracnose pathogen Colletotrichum asianum.</title>
        <authorList>
            <person name="Meng Y."/>
        </authorList>
    </citation>
    <scope>NUCLEOTIDE SEQUENCE [LARGE SCALE GENOMIC DNA]</scope>
    <source>
        <strain evidence="3 4">ICMP 18580</strain>
    </source>
</reference>
<organism evidence="3 4">
    <name type="scientific">Colletotrichum asianum</name>
    <dbReference type="NCBI Taxonomy" id="702518"/>
    <lineage>
        <taxon>Eukaryota</taxon>
        <taxon>Fungi</taxon>
        <taxon>Dikarya</taxon>
        <taxon>Ascomycota</taxon>
        <taxon>Pezizomycotina</taxon>
        <taxon>Sordariomycetes</taxon>
        <taxon>Hypocreomycetidae</taxon>
        <taxon>Glomerellales</taxon>
        <taxon>Glomerellaceae</taxon>
        <taxon>Colletotrichum</taxon>
        <taxon>Colletotrichum gloeosporioides species complex</taxon>
    </lineage>
</organism>
<name>A0A8H3WJI6_9PEZI</name>
<dbReference type="EMBL" id="WOWK01000010">
    <property type="protein sequence ID" value="KAF0329836.1"/>
    <property type="molecule type" value="Genomic_DNA"/>
</dbReference>
<feature type="compositionally biased region" description="Low complexity" evidence="1">
    <location>
        <begin position="648"/>
        <end position="658"/>
    </location>
</feature>